<name>A0AA96GI28_9BACT</name>
<dbReference type="InterPro" id="IPR011712">
    <property type="entry name" value="Sig_transdc_His_kin_sub3_dim/P"/>
</dbReference>
<dbReference type="InterPro" id="IPR001610">
    <property type="entry name" value="PAC"/>
</dbReference>
<dbReference type="PROSITE" id="PS50109">
    <property type="entry name" value="HIS_KIN"/>
    <property type="match status" value="1"/>
</dbReference>
<protein>
    <recommendedName>
        <fullName evidence="5">Oxygen sensor histidine kinase NreB</fullName>
        <ecNumber evidence="4">2.7.13.3</ecNumber>
    </recommendedName>
    <alternativeName>
        <fullName evidence="18">Nitrogen regulation protein B</fullName>
    </alternativeName>
</protein>
<keyword evidence="7" id="KW-0963">Cytoplasm</keyword>
<keyword evidence="6" id="KW-0004">4Fe-4S</keyword>
<dbReference type="KEGG" id="nneo:PQG83_00650"/>
<dbReference type="NCBIfam" id="TIGR00229">
    <property type="entry name" value="sensory_box"/>
    <property type="match status" value="1"/>
</dbReference>
<dbReference type="PRINTS" id="PR00344">
    <property type="entry name" value="BCTRLSENSOR"/>
</dbReference>
<feature type="domain" description="PAC" evidence="20">
    <location>
        <begin position="82"/>
        <end position="134"/>
    </location>
</feature>
<evidence type="ECO:0000256" key="2">
    <source>
        <dbReference type="ARBA" id="ARBA00001966"/>
    </source>
</evidence>
<evidence type="ECO:0000256" key="11">
    <source>
        <dbReference type="ARBA" id="ARBA00022741"/>
    </source>
</evidence>
<dbReference type="Pfam" id="PF02518">
    <property type="entry name" value="HATPase_c"/>
    <property type="match status" value="1"/>
</dbReference>
<dbReference type="GO" id="GO:0005737">
    <property type="term" value="C:cytoplasm"/>
    <property type="evidence" value="ECO:0007669"/>
    <property type="project" value="UniProtKB-SubCell"/>
</dbReference>
<evidence type="ECO:0000256" key="9">
    <source>
        <dbReference type="ARBA" id="ARBA00022679"/>
    </source>
</evidence>
<evidence type="ECO:0000256" key="3">
    <source>
        <dbReference type="ARBA" id="ARBA00004496"/>
    </source>
</evidence>
<evidence type="ECO:0000256" key="12">
    <source>
        <dbReference type="ARBA" id="ARBA00022777"/>
    </source>
</evidence>
<evidence type="ECO:0000259" key="19">
    <source>
        <dbReference type="PROSITE" id="PS50109"/>
    </source>
</evidence>
<dbReference type="GO" id="GO:0000155">
    <property type="term" value="F:phosphorelay sensor kinase activity"/>
    <property type="evidence" value="ECO:0007669"/>
    <property type="project" value="InterPro"/>
</dbReference>
<dbReference type="GO" id="GO:0046872">
    <property type="term" value="F:metal ion binding"/>
    <property type="evidence" value="ECO:0007669"/>
    <property type="project" value="UniProtKB-KW"/>
</dbReference>
<dbReference type="InterPro" id="IPR036890">
    <property type="entry name" value="HATPase_C_sf"/>
</dbReference>
<evidence type="ECO:0000256" key="14">
    <source>
        <dbReference type="ARBA" id="ARBA00023004"/>
    </source>
</evidence>
<dbReference type="Gene3D" id="3.30.450.20">
    <property type="entry name" value="PAS domain"/>
    <property type="match status" value="1"/>
</dbReference>
<dbReference type="Pfam" id="PF08447">
    <property type="entry name" value="PAS_3"/>
    <property type="match status" value="1"/>
</dbReference>
<comment type="subcellular location">
    <subcellularLocation>
        <location evidence="3">Cytoplasm</location>
    </subcellularLocation>
</comment>
<keyword evidence="12" id="KW-0418">Kinase</keyword>
<dbReference type="InterPro" id="IPR005467">
    <property type="entry name" value="His_kinase_dom"/>
</dbReference>
<dbReference type="CDD" id="cd16917">
    <property type="entry name" value="HATPase_UhpB-NarQ-NarX-like"/>
    <property type="match status" value="1"/>
</dbReference>
<dbReference type="InterPro" id="IPR003594">
    <property type="entry name" value="HATPase_dom"/>
</dbReference>
<evidence type="ECO:0000259" key="20">
    <source>
        <dbReference type="PROSITE" id="PS50113"/>
    </source>
</evidence>
<dbReference type="SMART" id="SM00086">
    <property type="entry name" value="PAC"/>
    <property type="match status" value="1"/>
</dbReference>
<evidence type="ECO:0000256" key="17">
    <source>
        <dbReference type="ARBA" id="ARBA00024827"/>
    </source>
</evidence>
<dbReference type="Proteomes" id="UP001302494">
    <property type="component" value="Chromosome"/>
</dbReference>
<dbReference type="FunFam" id="3.30.450.20:FF:000099">
    <property type="entry name" value="Sensory box sensor histidine kinase"/>
    <property type="match status" value="1"/>
</dbReference>
<dbReference type="InterPro" id="IPR000014">
    <property type="entry name" value="PAS"/>
</dbReference>
<dbReference type="Gene3D" id="3.30.565.10">
    <property type="entry name" value="Histidine kinase-like ATPase, C-terminal domain"/>
    <property type="match status" value="1"/>
</dbReference>
<evidence type="ECO:0000256" key="15">
    <source>
        <dbReference type="ARBA" id="ARBA00023012"/>
    </source>
</evidence>
<keyword evidence="13" id="KW-0067">ATP-binding</keyword>
<keyword evidence="16" id="KW-0411">Iron-sulfur</keyword>
<reference evidence="21 22" key="1">
    <citation type="submission" date="2023-01" db="EMBL/GenBank/DDBJ databases">
        <title>Cultivation and genomic characterization of new, ubiquitous marine nitrite-oxidizing bacteria from the Nitrospirales.</title>
        <authorList>
            <person name="Mueller A.J."/>
            <person name="Daebeler A."/>
            <person name="Herbold C.W."/>
            <person name="Kirkegaard R.H."/>
            <person name="Daims H."/>
        </authorList>
    </citation>
    <scope>NUCLEOTIDE SEQUENCE [LARGE SCALE GENOMIC DNA]</scope>
    <source>
        <strain evidence="21 22">DK</strain>
    </source>
</reference>
<sequence length="351" mass="40295">MPEQEMTQPIDYVQMIAKCAPVMMWMAGTDKQFNYFNKAWLECTGRTLEQEMGNGWSEGVHPDDLKQCQETYTTAFDARQDFKMSFRLRCHDGAYRWIMDTGAPLFTPDEIFAGYIGSCVDISEVAKAKQILHEVTCRIFQAQEEERQRIARELHDDFSQRLALMAVELQLLTRKGADGQEDLEHAARPLTEQIKRLSSDLYHLSHHFYPTKLEKLGLLPTVKGYVRELKTLCSFSVKVFESNFPKVLPKHIDLGLFRIIQEALWNAKKYSQVSQAFLELRGTTHKVYVKITDWGVGFKEHTIKEMVGLGLLSMEERARILGGSITVKSKPDKGTQITVEIPLPGTDYYQK</sequence>
<organism evidence="21 22">
    <name type="scientific">Candidatus Nitrospira neomarina</name>
    <dbReference type="NCBI Taxonomy" id="3020899"/>
    <lineage>
        <taxon>Bacteria</taxon>
        <taxon>Pseudomonadati</taxon>
        <taxon>Nitrospirota</taxon>
        <taxon>Nitrospiria</taxon>
        <taxon>Nitrospirales</taxon>
        <taxon>Nitrospiraceae</taxon>
        <taxon>Nitrospira</taxon>
    </lineage>
</organism>
<gene>
    <name evidence="21" type="ORF">PQG83_00650</name>
</gene>
<comment type="cofactor">
    <cofactor evidence="2">
        <name>[4Fe-4S] cluster</name>
        <dbReference type="ChEBI" id="CHEBI:49883"/>
    </cofactor>
</comment>
<keyword evidence="10" id="KW-0479">Metal-binding</keyword>
<keyword evidence="14" id="KW-0408">Iron</keyword>
<keyword evidence="11" id="KW-0547">Nucleotide-binding</keyword>
<feature type="domain" description="Histidine kinase" evidence="19">
    <location>
        <begin position="153"/>
        <end position="345"/>
    </location>
</feature>
<dbReference type="GO" id="GO:0005524">
    <property type="term" value="F:ATP binding"/>
    <property type="evidence" value="ECO:0007669"/>
    <property type="project" value="UniProtKB-KW"/>
</dbReference>
<evidence type="ECO:0000313" key="21">
    <source>
        <dbReference type="EMBL" id="WNM62286.1"/>
    </source>
</evidence>
<evidence type="ECO:0000256" key="8">
    <source>
        <dbReference type="ARBA" id="ARBA00022553"/>
    </source>
</evidence>
<dbReference type="SMART" id="SM00091">
    <property type="entry name" value="PAS"/>
    <property type="match status" value="1"/>
</dbReference>
<dbReference type="RefSeq" id="WP_312745554.1">
    <property type="nucleotide sequence ID" value="NZ_CP116968.1"/>
</dbReference>
<dbReference type="PROSITE" id="PS50113">
    <property type="entry name" value="PAC"/>
    <property type="match status" value="1"/>
</dbReference>
<keyword evidence="9" id="KW-0808">Transferase</keyword>
<keyword evidence="22" id="KW-1185">Reference proteome</keyword>
<dbReference type="InterPro" id="IPR000700">
    <property type="entry name" value="PAS-assoc_C"/>
</dbReference>
<dbReference type="Gene3D" id="1.20.5.1930">
    <property type="match status" value="1"/>
</dbReference>
<dbReference type="Pfam" id="PF07730">
    <property type="entry name" value="HisKA_3"/>
    <property type="match status" value="1"/>
</dbReference>
<dbReference type="EMBL" id="CP116968">
    <property type="protein sequence ID" value="WNM62286.1"/>
    <property type="molecule type" value="Genomic_DNA"/>
</dbReference>
<comment type="catalytic activity">
    <reaction evidence="1">
        <text>ATP + protein L-histidine = ADP + protein N-phospho-L-histidine.</text>
        <dbReference type="EC" id="2.7.13.3"/>
    </reaction>
</comment>
<evidence type="ECO:0000256" key="7">
    <source>
        <dbReference type="ARBA" id="ARBA00022490"/>
    </source>
</evidence>
<dbReference type="CDD" id="cd00130">
    <property type="entry name" value="PAS"/>
    <property type="match status" value="1"/>
</dbReference>
<evidence type="ECO:0000256" key="13">
    <source>
        <dbReference type="ARBA" id="ARBA00022840"/>
    </source>
</evidence>
<proteinExistence type="predicted"/>
<evidence type="ECO:0000256" key="4">
    <source>
        <dbReference type="ARBA" id="ARBA00012438"/>
    </source>
</evidence>
<evidence type="ECO:0000256" key="10">
    <source>
        <dbReference type="ARBA" id="ARBA00022723"/>
    </source>
</evidence>
<dbReference type="GO" id="GO:0046983">
    <property type="term" value="F:protein dimerization activity"/>
    <property type="evidence" value="ECO:0007669"/>
    <property type="project" value="InterPro"/>
</dbReference>
<evidence type="ECO:0000256" key="1">
    <source>
        <dbReference type="ARBA" id="ARBA00000085"/>
    </source>
</evidence>
<dbReference type="SUPFAM" id="SSF55785">
    <property type="entry name" value="PYP-like sensor domain (PAS domain)"/>
    <property type="match status" value="1"/>
</dbReference>
<accession>A0AA96GI28</accession>
<dbReference type="InterPro" id="IPR035965">
    <property type="entry name" value="PAS-like_dom_sf"/>
</dbReference>
<dbReference type="GO" id="GO:0016020">
    <property type="term" value="C:membrane"/>
    <property type="evidence" value="ECO:0007669"/>
    <property type="project" value="InterPro"/>
</dbReference>
<evidence type="ECO:0000313" key="22">
    <source>
        <dbReference type="Proteomes" id="UP001302494"/>
    </source>
</evidence>
<evidence type="ECO:0000256" key="5">
    <source>
        <dbReference type="ARBA" id="ARBA00017322"/>
    </source>
</evidence>
<dbReference type="InterPro" id="IPR050482">
    <property type="entry name" value="Sensor_HK_TwoCompSys"/>
</dbReference>
<dbReference type="PANTHER" id="PTHR24421:SF10">
    <property type="entry name" value="NITRATE_NITRITE SENSOR PROTEIN NARQ"/>
    <property type="match status" value="1"/>
</dbReference>
<dbReference type="SMART" id="SM00387">
    <property type="entry name" value="HATPase_c"/>
    <property type="match status" value="1"/>
</dbReference>
<keyword evidence="8" id="KW-0597">Phosphoprotein</keyword>
<dbReference type="AlphaFoldDB" id="A0AA96GI28"/>
<dbReference type="InterPro" id="IPR004358">
    <property type="entry name" value="Sig_transdc_His_kin-like_C"/>
</dbReference>
<dbReference type="EC" id="2.7.13.3" evidence="4"/>
<dbReference type="PANTHER" id="PTHR24421">
    <property type="entry name" value="NITRATE/NITRITE SENSOR PROTEIN NARX-RELATED"/>
    <property type="match status" value="1"/>
</dbReference>
<dbReference type="SUPFAM" id="SSF55874">
    <property type="entry name" value="ATPase domain of HSP90 chaperone/DNA topoisomerase II/histidine kinase"/>
    <property type="match status" value="1"/>
</dbReference>
<evidence type="ECO:0000256" key="16">
    <source>
        <dbReference type="ARBA" id="ARBA00023014"/>
    </source>
</evidence>
<dbReference type="InterPro" id="IPR013655">
    <property type="entry name" value="PAS_fold_3"/>
</dbReference>
<comment type="function">
    <text evidence="17">Member of the two-component regulatory system NreB/NreC involved in the control of dissimilatory nitrate/nitrite reduction in response to oxygen. NreB functions as a direct oxygen sensor histidine kinase which is autophosphorylated, in the absence of oxygen, probably at the conserved histidine residue, and transfers its phosphate group probably to a conserved aspartate residue of NreC. NreB/NreC activates the expression of the nitrate (narGHJI) and nitrite (nir) reductase operons, as well as the putative nitrate transporter gene narT.</text>
</comment>
<dbReference type="GO" id="GO:0051539">
    <property type="term" value="F:4 iron, 4 sulfur cluster binding"/>
    <property type="evidence" value="ECO:0007669"/>
    <property type="project" value="UniProtKB-KW"/>
</dbReference>
<keyword evidence="15" id="KW-0902">Two-component regulatory system</keyword>
<evidence type="ECO:0000256" key="6">
    <source>
        <dbReference type="ARBA" id="ARBA00022485"/>
    </source>
</evidence>
<evidence type="ECO:0000256" key="18">
    <source>
        <dbReference type="ARBA" id="ARBA00030800"/>
    </source>
</evidence>